<dbReference type="PROSITE" id="PS00962">
    <property type="entry name" value="RIBOSOMAL_S2_1"/>
    <property type="match status" value="1"/>
</dbReference>
<dbReference type="PANTHER" id="PTHR11489">
    <property type="entry name" value="40S RIBOSOMAL PROTEIN SA"/>
    <property type="match status" value="1"/>
</dbReference>
<dbReference type="CDD" id="cd01425">
    <property type="entry name" value="RPS2"/>
    <property type="match status" value="1"/>
</dbReference>
<sequence>MWSYLPLSPHTSRIPNIQSIHWLTYLRTLFTSSTHNSYWYIFVAVARHSCDASLDEIVFETSTCQHESSTINRRIAMSKTPAILAPTPQDIQMMLAAQTHIGTKNVDHQMQPYIWKRRADGIHIVNIGKTFEKLVFAARIIAAVENPQDVCVISARPYGQRAALKFAQYTGAQAIAGRFTPGTFTNYITRSFKEPRLIIVTDPRTDHQPVKEASYVNIPVIALCDSDSPLQYIDVAIPTNNKNKHAIGLAYWMLAREVLRLRGTVSRQTPWNIMVDMFFYRDPEEAEKEEEKAVVPSTTPYGAPEPFGGAGQGEWGAEAPDATIEWGDSATPAAAAIPTGAPAAEWGGAATAEWGVAQETIDEEGYWDKRVTKYNTKKKIRESVKGGLELDMADDELLGDDDLLTGDDGADGSVENELDAMKKRLEQMEAEASKLRELQMEVEKATSSASGDANKEEVDARSIFLNNVDFSTTPEELQAHFQSAGTINRVTIVCDKWTGQPKGFAYVEFADAASVANALVQNETMFKGRILKVIPKRTNVPGMRGRGRGGFTPRGRGAYRGGYQSGFRGRSAYRGRRGYYSPY</sequence>
<evidence type="ECO:0000256" key="3">
    <source>
        <dbReference type="ARBA" id="ARBA00022490"/>
    </source>
</evidence>
<feature type="coiled-coil region" evidence="9">
    <location>
        <begin position="411"/>
        <end position="448"/>
    </location>
</feature>
<dbReference type="EMBL" id="QEAM01000316">
    <property type="protein sequence ID" value="TPX41512.1"/>
    <property type="molecule type" value="Genomic_DNA"/>
</dbReference>
<evidence type="ECO:0000256" key="8">
    <source>
        <dbReference type="RuleBase" id="RU003631"/>
    </source>
</evidence>
<dbReference type="OrthoDB" id="414863at2759"/>
<dbReference type="SUPFAM" id="SSF54928">
    <property type="entry name" value="RNA-binding domain, RBD"/>
    <property type="match status" value="1"/>
</dbReference>
<comment type="similarity">
    <text evidence="2 6 8">Belongs to the universal ribosomal protein uS2 family.</text>
</comment>
<dbReference type="AlphaFoldDB" id="A0A507CQS8"/>
<dbReference type="FunFam" id="3.40.50.10490:FF:000010">
    <property type="entry name" value="40S ribosomal protein S0"/>
    <property type="match status" value="1"/>
</dbReference>
<dbReference type="InterPro" id="IPR027498">
    <property type="entry name" value="Ribosomal_uS2_euk"/>
</dbReference>
<dbReference type="Gene3D" id="3.40.50.10490">
    <property type="entry name" value="Glucose-6-phosphate isomerase like protein, domain 1"/>
    <property type="match status" value="1"/>
</dbReference>
<keyword evidence="9" id="KW-0175">Coiled coil</keyword>
<evidence type="ECO:0000256" key="9">
    <source>
        <dbReference type="SAM" id="Coils"/>
    </source>
</evidence>
<dbReference type="Gene3D" id="3.30.70.330">
    <property type="match status" value="1"/>
</dbReference>
<dbReference type="GO" id="GO:0022627">
    <property type="term" value="C:cytosolic small ribosomal subunit"/>
    <property type="evidence" value="ECO:0007669"/>
    <property type="project" value="UniProtKB-UniRule"/>
</dbReference>
<evidence type="ECO:0000256" key="1">
    <source>
        <dbReference type="ARBA" id="ARBA00004496"/>
    </source>
</evidence>
<comment type="subcellular location">
    <subcellularLocation>
        <location evidence="1 6">Cytoplasm</location>
    </subcellularLocation>
</comment>
<accession>A0A507CQS8</accession>
<evidence type="ECO:0000256" key="5">
    <source>
        <dbReference type="ARBA" id="ARBA00023274"/>
    </source>
</evidence>
<keyword evidence="3 6" id="KW-0963">Cytoplasm</keyword>
<dbReference type="Pfam" id="PF00318">
    <property type="entry name" value="Ribosomal_S2"/>
    <property type="match status" value="2"/>
</dbReference>
<dbReference type="Pfam" id="PF16122">
    <property type="entry name" value="40S_SA_C"/>
    <property type="match status" value="1"/>
</dbReference>
<dbReference type="SUPFAM" id="SSF52313">
    <property type="entry name" value="Ribosomal protein S2"/>
    <property type="match status" value="1"/>
</dbReference>
<keyword evidence="5 6" id="KW-0687">Ribonucleoprotein</keyword>
<gene>
    <name evidence="6" type="primary">RPS0</name>
    <name evidence="11" type="ORF">SeLEV6574_g06045</name>
</gene>
<evidence type="ECO:0000256" key="4">
    <source>
        <dbReference type="ARBA" id="ARBA00022980"/>
    </source>
</evidence>
<dbReference type="InterPro" id="IPR018130">
    <property type="entry name" value="Ribosomal_uS2_CS"/>
</dbReference>
<evidence type="ECO:0000259" key="10">
    <source>
        <dbReference type="PROSITE" id="PS50102"/>
    </source>
</evidence>
<dbReference type="InterPro" id="IPR005707">
    <property type="entry name" value="Ribosomal_uS2_euk/arc"/>
</dbReference>
<dbReference type="GO" id="GO:0006412">
    <property type="term" value="P:translation"/>
    <property type="evidence" value="ECO:0007669"/>
    <property type="project" value="UniProtKB-UniRule"/>
</dbReference>
<dbReference type="InterPro" id="IPR012677">
    <property type="entry name" value="Nucleotide-bd_a/b_plait_sf"/>
</dbReference>
<dbReference type="Pfam" id="PF00076">
    <property type="entry name" value="RRM_1"/>
    <property type="match status" value="1"/>
</dbReference>
<proteinExistence type="inferred from homology"/>
<dbReference type="CDD" id="cd12306">
    <property type="entry name" value="RRM_II_PABPs"/>
    <property type="match status" value="1"/>
</dbReference>
<dbReference type="InterPro" id="IPR000504">
    <property type="entry name" value="RRM_dom"/>
</dbReference>
<evidence type="ECO:0000256" key="6">
    <source>
        <dbReference type="HAMAP-Rule" id="MF_03015"/>
    </source>
</evidence>
<reference evidence="11 12" key="1">
    <citation type="journal article" date="2019" name="Sci. Rep.">
        <title>Comparative genomics of chytrid fungi reveal insights into the obligate biotrophic and pathogenic lifestyle of Synchytrium endobioticum.</title>
        <authorList>
            <person name="van de Vossenberg B.T.L.H."/>
            <person name="Warris S."/>
            <person name="Nguyen H.D.T."/>
            <person name="van Gent-Pelzer M.P.E."/>
            <person name="Joly D.L."/>
            <person name="van de Geest H.C."/>
            <person name="Bonants P.J.M."/>
            <person name="Smith D.S."/>
            <person name="Levesque C.A."/>
            <person name="van der Lee T.A.J."/>
        </authorList>
    </citation>
    <scope>NUCLEOTIDE SEQUENCE [LARGE SCALE GENOMIC DNA]</scope>
    <source>
        <strain evidence="11 12">LEV6574</strain>
    </source>
</reference>
<dbReference type="HAMAP" id="MF_03015">
    <property type="entry name" value="Ribosomal_S2_euk"/>
    <property type="match status" value="1"/>
</dbReference>
<dbReference type="NCBIfam" id="TIGR01012">
    <property type="entry name" value="uS2_euk_arch"/>
    <property type="match status" value="1"/>
</dbReference>
<dbReference type="InterPro" id="IPR035979">
    <property type="entry name" value="RBD_domain_sf"/>
</dbReference>
<feature type="domain" description="RRM" evidence="10">
    <location>
        <begin position="461"/>
        <end position="538"/>
    </location>
</feature>
<protein>
    <recommendedName>
        <fullName evidence="6">Small ribosomal subunit protein uS2</fullName>
    </recommendedName>
</protein>
<dbReference type="PRINTS" id="PR00395">
    <property type="entry name" value="RIBOSOMALS2"/>
</dbReference>
<evidence type="ECO:0000313" key="11">
    <source>
        <dbReference type="EMBL" id="TPX41512.1"/>
    </source>
</evidence>
<keyword evidence="4 6" id="KW-0689">Ribosomal protein</keyword>
<dbReference type="PROSITE" id="PS50102">
    <property type="entry name" value="RRM"/>
    <property type="match status" value="1"/>
</dbReference>
<dbReference type="InterPro" id="IPR032281">
    <property type="entry name" value="Ribosomal_uS2_C"/>
</dbReference>
<dbReference type="PROSITE" id="PS00963">
    <property type="entry name" value="RIBOSOMAL_S2_2"/>
    <property type="match status" value="1"/>
</dbReference>
<organism evidence="11 12">
    <name type="scientific">Synchytrium endobioticum</name>
    <dbReference type="NCBI Taxonomy" id="286115"/>
    <lineage>
        <taxon>Eukaryota</taxon>
        <taxon>Fungi</taxon>
        <taxon>Fungi incertae sedis</taxon>
        <taxon>Chytridiomycota</taxon>
        <taxon>Chytridiomycota incertae sedis</taxon>
        <taxon>Chytridiomycetes</taxon>
        <taxon>Synchytriales</taxon>
        <taxon>Synchytriaceae</taxon>
        <taxon>Synchytrium</taxon>
    </lineage>
</organism>
<name>A0A507CQS8_9FUNG</name>
<comment type="function">
    <text evidence="6">Required for the assembly and/or stability of the 40S ribosomal subunit. Required for the processing of the 20S rRNA-precursor to mature 18S rRNA in a late step of the maturation of 40S ribosomal subunits.</text>
</comment>
<dbReference type="SMART" id="SM00360">
    <property type="entry name" value="RRM"/>
    <property type="match status" value="1"/>
</dbReference>
<dbReference type="GO" id="GO:0003735">
    <property type="term" value="F:structural constituent of ribosome"/>
    <property type="evidence" value="ECO:0007669"/>
    <property type="project" value="UniProtKB-UniRule"/>
</dbReference>
<dbReference type="InterPro" id="IPR023591">
    <property type="entry name" value="Ribosomal_uS2_flav_dom_sf"/>
</dbReference>
<keyword evidence="7" id="KW-0694">RNA-binding</keyword>
<comment type="subunit">
    <text evidence="6">Component of the small ribosomal subunit. Mature ribosomes consist of a small (40S) and a large (60S) subunit. The 40S subunit contains about 33 different proteins and 1 molecule of RNA (18S). The 60S subunit contains about 49 different proteins and 3 molecules of RNA (25S, 5.8S and 5S). Interacts with RPS21.</text>
</comment>
<dbReference type="Proteomes" id="UP000320475">
    <property type="component" value="Unassembled WGS sequence"/>
</dbReference>
<dbReference type="InterPro" id="IPR001865">
    <property type="entry name" value="Ribosomal_uS2"/>
</dbReference>
<dbReference type="GO" id="GO:0003723">
    <property type="term" value="F:RNA binding"/>
    <property type="evidence" value="ECO:0007669"/>
    <property type="project" value="UniProtKB-UniRule"/>
</dbReference>
<evidence type="ECO:0000313" key="12">
    <source>
        <dbReference type="Proteomes" id="UP000320475"/>
    </source>
</evidence>
<comment type="caution">
    <text evidence="11">The sequence shown here is derived from an EMBL/GenBank/DDBJ whole genome shotgun (WGS) entry which is preliminary data.</text>
</comment>
<dbReference type="GO" id="GO:0000028">
    <property type="term" value="P:ribosomal small subunit assembly"/>
    <property type="evidence" value="ECO:0007669"/>
    <property type="project" value="UniProtKB-UniRule"/>
</dbReference>
<evidence type="ECO:0000256" key="2">
    <source>
        <dbReference type="ARBA" id="ARBA00006242"/>
    </source>
</evidence>
<evidence type="ECO:0000256" key="7">
    <source>
        <dbReference type="PROSITE-ProRule" id="PRU00176"/>
    </source>
</evidence>